<reference evidence="1" key="2">
    <citation type="submission" date="2016-06" db="EMBL/GenBank/DDBJ databases">
        <title>The genome of a short-lived fish provides insights into sex chromosome evolution and the genetic control of aging.</title>
        <authorList>
            <person name="Reichwald K."/>
            <person name="Felder M."/>
            <person name="Petzold A."/>
            <person name="Koch P."/>
            <person name="Groth M."/>
            <person name="Platzer M."/>
        </authorList>
    </citation>
    <scope>NUCLEOTIDE SEQUENCE</scope>
    <source>
        <tissue evidence="1">Brain</tissue>
    </source>
</reference>
<reference evidence="1" key="1">
    <citation type="submission" date="2016-05" db="EMBL/GenBank/DDBJ databases">
        <authorList>
            <person name="Lavstsen T."/>
            <person name="Jespersen J.S."/>
        </authorList>
    </citation>
    <scope>NUCLEOTIDE SEQUENCE</scope>
    <source>
        <tissue evidence="1">Brain</tissue>
    </source>
</reference>
<feature type="non-terminal residue" evidence="1">
    <location>
        <position position="1"/>
    </location>
</feature>
<name>A0A1A8FXW9_9TELE</name>
<dbReference type="AlphaFoldDB" id="A0A1A8FXW9"/>
<evidence type="ECO:0000313" key="1">
    <source>
        <dbReference type="EMBL" id="SBQ62949.1"/>
    </source>
</evidence>
<dbReference type="EMBL" id="HAEB01016422">
    <property type="protein sequence ID" value="SBQ62949.1"/>
    <property type="molecule type" value="Transcribed_RNA"/>
</dbReference>
<organism evidence="1">
    <name type="scientific">Nothobranchius korthausae</name>
    <dbReference type="NCBI Taxonomy" id="1143690"/>
    <lineage>
        <taxon>Eukaryota</taxon>
        <taxon>Metazoa</taxon>
        <taxon>Chordata</taxon>
        <taxon>Craniata</taxon>
        <taxon>Vertebrata</taxon>
        <taxon>Euteleostomi</taxon>
        <taxon>Actinopterygii</taxon>
        <taxon>Neopterygii</taxon>
        <taxon>Teleostei</taxon>
        <taxon>Neoteleostei</taxon>
        <taxon>Acanthomorphata</taxon>
        <taxon>Ovalentaria</taxon>
        <taxon>Atherinomorphae</taxon>
        <taxon>Cyprinodontiformes</taxon>
        <taxon>Nothobranchiidae</taxon>
        <taxon>Nothobranchius</taxon>
    </lineage>
</organism>
<protein>
    <submittedName>
        <fullName evidence="1">CA protein</fullName>
    </submittedName>
</protein>
<gene>
    <name evidence="1" type="primary">Nfu_g_1_016000</name>
</gene>
<feature type="non-terminal residue" evidence="1">
    <location>
        <position position="133"/>
    </location>
</feature>
<accession>A0A1A8FXW9</accession>
<proteinExistence type="predicted"/>
<sequence length="133" mass="14825">DQALKGLHNHRRQRHRPVVIQSSDTGFLRNRDNGGQLKTGWNVAGLQGGVEDDREDRSQFLCAVSQGCGGDTIRARGFPWVLLTENPEHIHFCKGGGLEVDQEVLSRVTQEVFVSDGWKQLCLEHTLCVCVCV</sequence>